<sequence>MLRKDPTDPVNRLIQLLLRLTLRLTKTYLGPNATKISHIPEIIRAPTLFLNPHVFLLGILFKNCAFKVKGINEDLPATDLPEVAGVRFTLPKDSPRPAATPRRSSRYSKARLELQAVKKRVRNSTREHVQGLGFAKHPANARPAPPAKNGLLRRSWPPSSVTLRRSVEARLLSLPPELHWDYLREQMRQFVMMTVGGEIHIRCFVCRGHEALQEIKRHVDDVHGIKTEEMDIWYEDGSWYRGYLV</sequence>
<evidence type="ECO:0000313" key="2">
    <source>
        <dbReference type="Proteomes" id="UP000481858"/>
    </source>
</evidence>
<dbReference type="InParanoid" id="A0A7C8N2B5"/>
<comment type="caution">
    <text evidence="1">The sequence shown here is derived from an EMBL/GenBank/DDBJ whole genome shotgun (WGS) entry which is preliminary data.</text>
</comment>
<dbReference type="EMBL" id="WUBL01000135">
    <property type="protein sequence ID" value="KAF2964817.1"/>
    <property type="molecule type" value="Genomic_DNA"/>
</dbReference>
<reference evidence="1 2" key="1">
    <citation type="submission" date="2019-12" db="EMBL/GenBank/DDBJ databases">
        <title>Draft genome sequence of the ascomycete Xylaria multiplex DSM 110363.</title>
        <authorList>
            <person name="Buettner E."/>
            <person name="Kellner H."/>
        </authorList>
    </citation>
    <scope>NUCLEOTIDE SEQUENCE [LARGE SCALE GENOMIC DNA]</scope>
    <source>
        <strain evidence="1 2">DSM 110363</strain>
    </source>
</reference>
<organism evidence="1 2">
    <name type="scientific">Xylaria multiplex</name>
    <dbReference type="NCBI Taxonomy" id="323545"/>
    <lineage>
        <taxon>Eukaryota</taxon>
        <taxon>Fungi</taxon>
        <taxon>Dikarya</taxon>
        <taxon>Ascomycota</taxon>
        <taxon>Pezizomycotina</taxon>
        <taxon>Sordariomycetes</taxon>
        <taxon>Xylariomycetidae</taxon>
        <taxon>Xylariales</taxon>
        <taxon>Xylariaceae</taxon>
        <taxon>Xylaria</taxon>
    </lineage>
</organism>
<protein>
    <submittedName>
        <fullName evidence="1">Uncharacterized protein</fullName>
    </submittedName>
</protein>
<accession>A0A7C8N2B5</accession>
<dbReference type="AlphaFoldDB" id="A0A7C8N2B5"/>
<proteinExistence type="predicted"/>
<evidence type="ECO:0000313" key="1">
    <source>
        <dbReference type="EMBL" id="KAF2964817.1"/>
    </source>
</evidence>
<dbReference type="Proteomes" id="UP000481858">
    <property type="component" value="Unassembled WGS sequence"/>
</dbReference>
<dbReference type="Pfam" id="PF11917">
    <property type="entry name" value="DUF3435"/>
    <property type="match status" value="1"/>
</dbReference>
<dbReference type="InterPro" id="IPR021842">
    <property type="entry name" value="DUF3435"/>
</dbReference>
<keyword evidence="2" id="KW-1185">Reference proteome</keyword>
<gene>
    <name evidence="1" type="ORF">GQX73_g8748</name>
</gene>
<name>A0A7C8N2B5_9PEZI</name>
<dbReference type="OrthoDB" id="4697250at2759"/>